<dbReference type="Pfam" id="PF02265">
    <property type="entry name" value="S1-P1_nuclease"/>
    <property type="match status" value="1"/>
</dbReference>
<evidence type="ECO:0008006" key="11">
    <source>
        <dbReference type="Google" id="ProtNLM"/>
    </source>
</evidence>
<dbReference type="InterPro" id="IPR008947">
    <property type="entry name" value="PLipase_C/P1_nuclease_dom_sf"/>
</dbReference>
<dbReference type="PANTHER" id="PTHR33146:SF26">
    <property type="entry name" value="ENDONUCLEASE 4"/>
    <property type="match status" value="1"/>
</dbReference>
<evidence type="ECO:0000256" key="1">
    <source>
        <dbReference type="ARBA" id="ARBA00009547"/>
    </source>
</evidence>
<evidence type="ECO:0000313" key="10">
    <source>
        <dbReference type="Proteomes" id="UP001648503"/>
    </source>
</evidence>
<keyword evidence="5" id="KW-0378">Hydrolase</keyword>
<name>A0ABQ8FIJ8_9FUNG</name>
<keyword evidence="8" id="KW-0732">Signal</keyword>
<evidence type="ECO:0000256" key="4">
    <source>
        <dbReference type="ARBA" id="ARBA00022759"/>
    </source>
</evidence>
<sequence length="293" mass="33523">MKVAVALIYATATAPMAMAWGMQAHEVIGMAATELLKPKAVLLMRRFIPGNTLAEVSSWADDVKATKQYAFTKDFHYIKTKDDPSRKCSFNDKRDCPDGKCLAGAIAEYTSVFQGFKKKPKREVEDAFKFLTHFIGDISQPLHVSGHDNGGHNTQVRYGDITTSLHFVLDHYIPEQRIKQGFKGSAYIYANHLVRRIKQETKRGTTDRWFGKYSVFDVNERGNSMAAMDWARDSNSVACSAIWAAYYLNPHQDFSAGFYWKIHLILDRQLEKAAYRLATWFNKLADETWKERR</sequence>
<keyword evidence="3" id="KW-0479">Metal-binding</keyword>
<protein>
    <recommendedName>
        <fullName evidence="11">S1/P1 Nuclease</fullName>
    </recommendedName>
</protein>
<evidence type="ECO:0000256" key="2">
    <source>
        <dbReference type="ARBA" id="ARBA00022722"/>
    </source>
</evidence>
<evidence type="ECO:0000256" key="8">
    <source>
        <dbReference type="SAM" id="SignalP"/>
    </source>
</evidence>
<reference evidence="9 10" key="1">
    <citation type="submission" date="2021-02" db="EMBL/GenBank/DDBJ databases">
        <title>Variation within the Batrachochytrium salamandrivorans European outbreak.</title>
        <authorList>
            <person name="Kelly M."/>
            <person name="Pasmans F."/>
            <person name="Shea T.P."/>
            <person name="Munoz J.F."/>
            <person name="Carranza S."/>
            <person name="Cuomo C.A."/>
            <person name="Martel A."/>
        </authorList>
    </citation>
    <scope>NUCLEOTIDE SEQUENCE [LARGE SCALE GENOMIC DNA]</scope>
    <source>
        <strain evidence="9 10">AMFP18/2</strain>
    </source>
</reference>
<dbReference type="CDD" id="cd11010">
    <property type="entry name" value="S1-P1_nuclease"/>
    <property type="match status" value="1"/>
</dbReference>
<evidence type="ECO:0000256" key="7">
    <source>
        <dbReference type="ARBA" id="ARBA00023180"/>
    </source>
</evidence>
<keyword evidence="10" id="KW-1185">Reference proteome</keyword>
<proteinExistence type="inferred from homology"/>
<organism evidence="9 10">
    <name type="scientific">Batrachochytrium salamandrivorans</name>
    <dbReference type="NCBI Taxonomy" id="1357716"/>
    <lineage>
        <taxon>Eukaryota</taxon>
        <taxon>Fungi</taxon>
        <taxon>Fungi incertae sedis</taxon>
        <taxon>Chytridiomycota</taxon>
        <taxon>Chytridiomycota incertae sedis</taxon>
        <taxon>Chytridiomycetes</taxon>
        <taxon>Rhizophydiales</taxon>
        <taxon>Rhizophydiales incertae sedis</taxon>
        <taxon>Batrachochytrium</taxon>
    </lineage>
</organism>
<dbReference type="InterPro" id="IPR003154">
    <property type="entry name" value="S1/P1nuclease"/>
</dbReference>
<dbReference type="EMBL" id="JAFCIX010000093">
    <property type="protein sequence ID" value="KAH6598881.1"/>
    <property type="molecule type" value="Genomic_DNA"/>
</dbReference>
<keyword evidence="2" id="KW-0540">Nuclease</keyword>
<accession>A0ABQ8FIJ8</accession>
<dbReference type="SUPFAM" id="SSF48537">
    <property type="entry name" value="Phospholipase C/P1 nuclease"/>
    <property type="match status" value="1"/>
</dbReference>
<dbReference type="Gene3D" id="1.10.575.10">
    <property type="entry name" value="P1 Nuclease"/>
    <property type="match status" value="1"/>
</dbReference>
<evidence type="ECO:0000256" key="6">
    <source>
        <dbReference type="ARBA" id="ARBA00023157"/>
    </source>
</evidence>
<evidence type="ECO:0000256" key="5">
    <source>
        <dbReference type="ARBA" id="ARBA00022801"/>
    </source>
</evidence>
<feature type="signal peptide" evidence="8">
    <location>
        <begin position="1"/>
        <end position="19"/>
    </location>
</feature>
<evidence type="ECO:0000256" key="3">
    <source>
        <dbReference type="ARBA" id="ARBA00022723"/>
    </source>
</evidence>
<keyword evidence="7" id="KW-0325">Glycoprotein</keyword>
<comment type="similarity">
    <text evidence="1">Belongs to the nuclease type I family.</text>
</comment>
<evidence type="ECO:0000313" key="9">
    <source>
        <dbReference type="EMBL" id="KAH6598881.1"/>
    </source>
</evidence>
<comment type="caution">
    <text evidence="9">The sequence shown here is derived from an EMBL/GenBank/DDBJ whole genome shotgun (WGS) entry which is preliminary data.</text>
</comment>
<keyword evidence="4" id="KW-0255">Endonuclease</keyword>
<feature type="chain" id="PRO_5047126752" description="S1/P1 Nuclease" evidence="8">
    <location>
        <begin position="20"/>
        <end position="293"/>
    </location>
</feature>
<gene>
    <name evidence="9" type="ORF">BASA50_003388</name>
</gene>
<dbReference type="Proteomes" id="UP001648503">
    <property type="component" value="Unassembled WGS sequence"/>
</dbReference>
<dbReference type="PANTHER" id="PTHR33146">
    <property type="entry name" value="ENDONUCLEASE 4"/>
    <property type="match status" value="1"/>
</dbReference>
<keyword evidence="6" id="KW-1015">Disulfide bond</keyword>